<keyword evidence="2" id="KW-0472">Membrane</keyword>
<evidence type="ECO:0000256" key="2">
    <source>
        <dbReference type="SAM" id="Phobius"/>
    </source>
</evidence>
<dbReference type="PROSITE" id="PS51767">
    <property type="entry name" value="PEPTIDASE_A1"/>
    <property type="match status" value="1"/>
</dbReference>
<proteinExistence type="predicted"/>
<reference evidence="4" key="1">
    <citation type="journal article" date="2020" name="Fungal Divers.">
        <title>Resolving the Mortierellaceae phylogeny through synthesis of multi-gene phylogenetics and phylogenomics.</title>
        <authorList>
            <person name="Vandepol N."/>
            <person name="Liber J."/>
            <person name="Desiro A."/>
            <person name="Na H."/>
            <person name="Kennedy M."/>
            <person name="Barry K."/>
            <person name="Grigoriev I.V."/>
            <person name="Miller A.N."/>
            <person name="O'Donnell K."/>
            <person name="Stajich J.E."/>
            <person name="Bonito G."/>
        </authorList>
    </citation>
    <scope>NUCLEOTIDE SEQUENCE</scope>
    <source>
        <strain evidence="4">NVP1</strain>
    </source>
</reference>
<evidence type="ECO:0000313" key="5">
    <source>
        <dbReference type="Proteomes" id="UP000696485"/>
    </source>
</evidence>
<organism evidence="4 5">
    <name type="scientific">Podila minutissima</name>
    <dbReference type="NCBI Taxonomy" id="64525"/>
    <lineage>
        <taxon>Eukaryota</taxon>
        <taxon>Fungi</taxon>
        <taxon>Fungi incertae sedis</taxon>
        <taxon>Mucoromycota</taxon>
        <taxon>Mortierellomycotina</taxon>
        <taxon>Mortierellomycetes</taxon>
        <taxon>Mortierellales</taxon>
        <taxon>Mortierellaceae</taxon>
        <taxon>Podila</taxon>
    </lineage>
</organism>
<dbReference type="InterPro" id="IPR021109">
    <property type="entry name" value="Peptidase_aspartic_dom_sf"/>
</dbReference>
<dbReference type="InterPro" id="IPR033121">
    <property type="entry name" value="PEPTIDASE_A1"/>
</dbReference>
<name>A0A9P5VLR8_9FUNG</name>
<feature type="domain" description="Peptidase A1" evidence="3">
    <location>
        <begin position="1"/>
        <end position="329"/>
    </location>
</feature>
<dbReference type="Pfam" id="PF00026">
    <property type="entry name" value="Asp"/>
    <property type="match status" value="1"/>
</dbReference>
<dbReference type="Proteomes" id="UP000696485">
    <property type="component" value="Unassembled WGS sequence"/>
</dbReference>
<accession>A0A9P5VLR8</accession>
<evidence type="ECO:0000313" key="4">
    <source>
        <dbReference type="EMBL" id="KAF9330801.1"/>
    </source>
</evidence>
<comment type="caution">
    <text evidence="4">The sequence shown here is derived from an EMBL/GenBank/DDBJ whole genome shotgun (WGS) entry which is preliminary data.</text>
</comment>
<protein>
    <recommendedName>
        <fullName evidence="3">Peptidase A1 domain-containing protein</fullName>
    </recommendedName>
</protein>
<sequence length="602" mass="63450">MPVQLTLNTSATVLLDSYYIPAASSSSSFPTAANDPTWFKGYISNGDLGADYSIGSDYFTFWSGPAGSANATECYLPAFLRRDPNSETRALWGDLGGILGAGPGPALSCSYFTATDPIVKEPQIGVLQSLVVSLAPSTAGPFDPYPAFGLYSISPDAGWMDIGAFNECVFGSKMQFFDQGTPCQWGMRLKNLYMLVDGERTFSTVPVVPGVDSVTVGFDLSLDGFAAPYKVMQFVISTLTFGANKYAETGFDCQLLQRMRRVLIGNTGIELDGSLFVNQTITGPGTMTCSFKFKVDNTTNLQNTFTLGKPFFRKYYVGFHNPTNKIGIAKIVVPTGVANYTNCRKSWKPTSAEMGQPSGQPVGPLGKPSDWPPGSGSGSPPPAAVGSGSVSKTLVIALSVVAVMLLITLVALFVLYMRYNSRAKLAQVKTEETGATLNSAPAPVPTRVSVPTSAPALTSAPVPTSAHVLSSAPISASVPVHVPVFAHEPPVLNPALPTLVVGPEEMVLVPMSVAQSMYSRSPSVPVAPRQAPPVSHHPPTISNEKIRHEREMEEVCQVSGVGLGSGDSELNVPTATVASSSAAGPMNGASSSTSEELNYLDA</sequence>
<keyword evidence="2" id="KW-1133">Transmembrane helix</keyword>
<gene>
    <name evidence="4" type="ORF">BG006_006262</name>
</gene>
<keyword evidence="5" id="KW-1185">Reference proteome</keyword>
<keyword evidence="2" id="KW-0812">Transmembrane</keyword>
<feature type="region of interest" description="Disordered" evidence="1">
    <location>
        <begin position="562"/>
        <end position="602"/>
    </location>
</feature>
<feature type="region of interest" description="Disordered" evidence="1">
    <location>
        <begin position="348"/>
        <end position="384"/>
    </location>
</feature>
<evidence type="ECO:0000256" key="1">
    <source>
        <dbReference type="SAM" id="MobiDB-lite"/>
    </source>
</evidence>
<dbReference type="Gene3D" id="2.40.70.10">
    <property type="entry name" value="Acid Proteases"/>
    <property type="match status" value="1"/>
</dbReference>
<feature type="transmembrane region" description="Helical" evidence="2">
    <location>
        <begin position="394"/>
        <end position="416"/>
    </location>
</feature>
<dbReference type="AlphaFoldDB" id="A0A9P5VLR8"/>
<evidence type="ECO:0000259" key="3">
    <source>
        <dbReference type="PROSITE" id="PS51767"/>
    </source>
</evidence>
<dbReference type="SUPFAM" id="SSF50630">
    <property type="entry name" value="Acid proteases"/>
    <property type="match status" value="1"/>
</dbReference>
<dbReference type="EMBL" id="JAAAUY010000369">
    <property type="protein sequence ID" value="KAF9330801.1"/>
    <property type="molecule type" value="Genomic_DNA"/>
</dbReference>